<dbReference type="Proteomes" id="UP000597459">
    <property type="component" value="Unassembled WGS sequence"/>
</dbReference>
<dbReference type="EMBL" id="WOTH01000021">
    <property type="protein sequence ID" value="NHO54364.1"/>
    <property type="molecule type" value="Genomic_DNA"/>
</dbReference>
<dbReference type="RefSeq" id="WP_166316335.1">
    <property type="nucleotide sequence ID" value="NZ_WOTH01000021.1"/>
</dbReference>
<evidence type="ECO:0000313" key="3">
    <source>
        <dbReference type="EMBL" id="NHO54364.1"/>
    </source>
</evidence>
<dbReference type="Gene3D" id="3.40.50.2000">
    <property type="entry name" value="Glycogen Phosphorylase B"/>
    <property type="match status" value="1"/>
</dbReference>
<gene>
    <name evidence="3" type="ORF">GOB87_10405</name>
</gene>
<sequence length="483" mass="53978">MTRTSSSCTIWIDVDDLFHYATNNPRPSGIQRQVYEIVRVVEACAARRAQPPHIRFARRGRNDQMLVEVTSADIAALFARLVGNSPAHPVQISQPLRPLPTPPRAFSPRRVVLDFFETLPPDLGRPLIAAGVSQIRVLRLLRRLFRAPASPRKEPAPDLASLPSEPSVSHAKADGDVLLIPGAAWSDPLFGERLRITRECHGLRPVLLMYDLIPLRRPEWCHPSLVRDFRHWIETTLPHCAELLAISRTTAQDVERYAHDNALPLTAPIKIIPIGTGFTGEDAIAQEPDQLGLPAPGSYVLFVSTLEARKNHALLVRVWQRLLRELPPEQVPTLIFAGREGWLVSDLMQELETTNWLDGRVRLLRDPSDAELRQLYRDCLFTVFPSFFEGWGLPVTESLRMGVPCIASHATAIPEAGGAFARYFDPDSVPDATRVIRETLLNRDDLAHWRAHIARDFQPVPWEATADALLDACLAVHAKGATS</sequence>
<dbReference type="CDD" id="cd03809">
    <property type="entry name" value="GT4_MtfB-like"/>
    <property type="match status" value="1"/>
</dbReference>
<accession>A0A967B8M1</accession>
<comment type="caution">
    <text evidence="3">The sequence shown here is derived from an EMBL/GenBank/DDBJ whole genome shotgun (WGS) entry which is preliminary data.</text>
</comment>
<dbReference type="PANTHER" id="PTHR46401">
    <property type="entry name" value="GLYCOSYLTRANSFERASE WBBK-RELATED"/>
    <property type="match status" value="1"/>
</dbReference>
<dbReference type="SUPFAM" id="SSF53756">
    <property type="entry name" value="UDP-Glycosyltransferase/glycogen phosphorylase"/>
    <property type="match status" value="1"/>
</dbReference>
<feature type="domain" description="Glycosyl transferase family 1" evidence="2">
    <location>
        <begin position="287"/>
        <end position="450"/>
    </location>
</feature>
<evidence type="ECO:0000259" key="2">
    <source>
        <dbReference type="Pfam" id="PF00534"/>
    </source>
</evidence>
<evidence type="ECO:0000256" key="1">
    <source>
        <dbReference type="ARBA" id="ARBA00022679"/>
    </source>
</evidence>
<keyword evidence="1" id="KW-0808">Transferase</keyword>
<reference evidence="3" key="1">
    <citation type="submission" date="2019-11" db="EMBL/GenBank/DDBJ databases">
        <title>Description of new Acetobacter species.</title>
        <authorList>
            <person name="Cleenwerck I."/>
            <person name="Sombolestani A.S."/>
        </authorList>
    </citation>
    <scope>NUCLEOTIDE SEQUENCE</scope>
    <source>
        <strain evidence="3">LMG 1626</strain>
    </source>
</reference>
<dbReference type="Pfam" id="PF00534">
    <property type="entry name" value="Glycos_transf_1"/>
    <property type="match status" value="1"/>
</dbReference>
<keyword evidence="4" id="KW-1185">Reference proteome</keyword>
<protein>
    <submittedName>
        <fullName evidence="3">Glycosyltransferase</fullName>
    </submittedName>
</protein>
<evidence type="ECO:0000313" key="4">
    <source>
        <dbReference type="Proteomes" id="UP000597459"/>
    </source>
</evidence>
<dbReference type="AlphaFoldDB" id="A0A967B8M1"/>
<organism evidence="3 4">
    <name type="scientific">Acetobacter estunensis</name>
    <dbReference type="NCBI Taxonomy" id="104097"/>
    <lineage>
        <taxon>Bacteria</taxon>
        <taxon>Pseudomonadati</taxon>
        <taxon>Pseudomonadota</taxon>
        <taxon>Alphaproteobacteria</taxon>
        <taxon>Acetobacterales</taxon>
        <taxon>Acetobacteraceae</taxon>
        <taxon>Acetobacter</taxon>
    </lineage>
</organism>
<dbReference type="InterPro" id="IPR001296">
    <property type="entry name" value="Glyco_trans_1"/>
</dbReference>
<dbReference type="PANTHER" id="PTHR46401:SF2">
    <property type="entry name" value="GLYCOSYLTRANSFERASE WBBK-RELATED"/>
    <property type="match status" value="1"/>
</dbReference>
<dbReference type="GO" id="GO:0016757">
    <property type="term" value="F:glycosyltransferase activity"/>
    <property type="evidence" value="ECO:0007669"/>
    <property type="project" value="InterPro"/>
</dbReference>
<proteinExistence type="predicted"/>
<name>A0A967B8M1_9PROT</name>